<organism evidence="1 2">
    <name type="scientific">Algoriphagus ornithinivorans</name>
    <dbReference type="NCBI Taxonomy" id="226506"/>
    <lineage>
        <taxon>Bacteria</taxon>
        <taxon>Pseudomonadati</taxon>
        <taxon>Bacteroidota</taxon>
        <taxon>Cytophagia</taxon>
        <taxon>Cytophagales</taxon>
        <taxon>Cyclobacteriaceae</taxon>
        <taxon>Algoriphagus</taxon>
    </lineage>
</organism>
<dbReference type="RefSeq" id="WP_091655592.1">
    <property type="nucleotide sequence ID" value="NZ_FOVW01000013.1"/>
</dbReference>
<accession>A0A1I5JRY9</accession>
<keyword evidence="2" id="KW-1185">Reference proteome</keyword>
<dbReference type="STRING" id="226506.SAMN04488519_11377"/>
<dbReference type="EMBL" id="FOVW01000013">
    <property type="protein sequence ID" value="SFO75582.1"/>
    <property type="molecule type" value="Genomic_DNA"/>
</dbReference>
<dbReference type="PROSITE" id="PS51257">
    <property type="entry name" value="PROKAR_LIPOPROTEIN"/>
    <property type="match status" value="1"/>
</dbReference>
<gene>
    <name evidence="1" type="ORF">SAMN04488519_11377</name>
</gene>
<evidence type="ECO:0000313" key="1">
    <source>
        <dbReference type="EMBL" id="SFO75582.1"/>
    </source>
</evidence>
<sequence>MRHLFLFAIIPFLFSCGKKADKGGFSDEIKLSIDTVMVDAGEEFLSLNYDLNFSSLSPDKSYLINLNPETHVAEKIDLNNLVLSEKIQFEKEGPNGVGQRTVYFSILPDDRLLFRNYMFYKVFDQKAQLTEDLELEKIAPEYLGDSERYALQVFQSNDDPNRVIVFGLKWENYTYFILDMDLENRTYTAKDLPVFEKGKEFRTNILYNGSPAGGYGPSIYSTIENGKIYFNMNAFNEIHIFDLESDSLSTEGWDTPLLGAKRTYIPPKEVEMTTGELKEITRKAGEDVSYKHFVWDESKKRFYRFSIKQKFGEEIDEYDEYVAIGADVFLSVFDEDLNLVSEQLVPELKELSNKYFVKDGAIWMYSNVDDELAFTRINFVD</sequence>
<protein>
    <recommendedName>
        <fullName evidence="3">TolB-like 6-blade propeller-like</fullName>
    </recommendedName>
</protein>
<dbReference type="AlphaFoldDB" id="A0A1I5JRY9"/>
<evidence type="ECO:0008006" key="3">
    <source>
        <dbReference type="Google" id="ProtNLM"/>
    </source>
</evidence>
<name>A0A1I5JRY9_9BACT</name>
<dbReference type="InterPro" id="IPR025316">
    <property type="entry name" value="DUF4221"/>
</dbReference>
<reference evidence="2" key="1">
    <citation type="submission" date="2016-10" db="EMBL/GenBank/DDBJ databases">
        <authorList>
            <person name="Varghese N."/>
            <person name="Submissions S."/>
        </authorList>
    </citation>
    <scope>NUCLEOTIDE SEQUENCE [LARGE SCALE GENOMIC DNA]</scope>
    <source>
        <strain evidence="2">DSM 15282</strain>
    </source>
</reference>
<evidence type="ECO:0000313" key="2">
    <source>
        <dbReference type="Proteomes" id="UP000199564"/>
    </source>
</evidence>
<dbReference type="Pfam" id="PF13970">
    <property type="entry name" value="DUF4221"/>
    <property type="match status" value="1"/>
</dbReference>
<proteinExistence type="predicted"/>
<dbReference type="Proteomes" id="UP000199564">
    <property type="component" value="Unassembled WGS sequence"/>
</dbReference>